<reference evidence="1 2" key="1">
    <citation type="journal article" date="2020" name="ISME J.">
        <title>Uncovering the hidden diversity of litter-decomposition mechanisms in mushroom-forming fungi.</title>
        <authorList>
            <person name="Floudas D."/>
            <person name="Bentzer J."/>
            <person name="Ahren D."/>
            <person name="Johansson T."/>
            <person name="Persson P."/>
            <person name="Tunlid A."/>
        </authorList>
    </citation>
    <scope>NUCLEOTIDE SEQUENCE [LARGE SCALE GENOMIC DNA]</scope>
    <source>
        <strain evidence="1 2">CBS 661.87</strain>
    </source>
</reference>
<dbReference type="AlphaFoldDB" id="A0A8H5LXQ1"/>
<dbReference type="SUPFAM" id="SSF52047">
    <property type="entry name" value="RNI-like"/>
    <property type="match status" value="1"/>
</dbReference>
<organism evidence="1 2">
    <name type="scientific">Tricholomella constricta</name>
    <dbReference type="NCBI Taxonomy" id="117010"/>
    <lineage>
        <taxon>Eukaryota</taxon>
        <taxon>Fungi</taxon>
        <taxon>Dikarya</taxon>
        <taxon>Basidiomycota</taxon>
        <taxon>Agaricomycotina</taxon>
        <taxon>Agaricomycetes</taxon>
        <taxon>Agaricomycetidae</taxon>
        <taxon>Agaricales</taxon>
        <taxon>Tricholomatineae</taxon>
        <taxon>Lyophyllaceae</taxon>
        <taxon>Tricholomella</taxon>
    </lineage>
</organism>
<keyword evidence="2" id="KW-1185">Reference proteome</keyword>
<sequence>MIPSKPSKPFRNTGIAKVPVNRLVSHCSNESFRAASATPPSEPARKLARQAPIYRIPPEILGEIFLACLPDEAEGMYTNPSIRKAPMLLCTVCGTWRDIAVSMPALWTAFSGSMCRTKPNHLPLLQLWLERSRDHSLSFHLYSMPEFEPLDLLFAQIHRWGDVSVSLDSEITRRLSAIQPNSAPLLKRIEFAHHQHFRADNHELTLALAGLPTLRFLAWHDVIPNNFTQFLWPNLTHLVIGPRLRPDKCLKLLSCCPRVEYVALRKYSPSLDDISYLPVITLPELRTLSIRGEDCGQLLCHLSLPSLLALDIPKPLDRTSLQGLDTRSGCNIEKLTLNQDNPFPEEELLWYLKLRCLQSLRSLILGAGMTDAVADHLTWHPNLNGRTQYLPYLTTISWKLCNTTDGALSRMVASRWHPTQDSPPSLPASLQRVHLQYLPWDGDDIVQRSFRSEISLFRELRVQGLQISWDLPFSRY</sequence>
<accession>A0A8H5LXQ1</accession>
<gene>
    <name evidence="1" type="ORF">D9615_009458</name>
</gene>
<name>A0A8H5LXQ1_9AGAR</name>
<evidence type="ECO:0000313" key="2">
    <source>
        <dbReference type="Proteomes" id="UP000565441"/>
    </source>
</evidence>
<dbReference type="Proteomes" id="UP000565441">
    <property type="component" value="Unassembled WGS sequence"/>
</dbReference>
<proteinExistence type="predicted"/>
<protein>
    <recommendedName>
        <fullName evidence="3">F-box domain-containing protein</fullName>
    </recommendedName>
</protein>
<dbReference type="EMBL" id="JAACJP010000039">
    <property type="protein sequence ID" value="KAF5373432.1"/>
    <property type="molecule type" value="Genomic_DNA"/>
</dbReference>
<comment type="caution">
    <text evidence="1">The sequence shown here is derived from an EMBL/GenBank/DDBJ whole genome shotgun (WGS) entry which is preliminary data.</text>
</comment>
<evidence type="ECO:0000313" key="1">
    <source>
        <dbReference type="EMBL" id="KAF5373432.1"/>
    </source>
</evidence>
<evidence type="ECO:0008006" key="3">
    <source>
        <dbReference type="Google" id="ProtNLM"/>
    </source>
</evidence>
<dbReference type="OrthoDB" id="2269034at2759"/>